<reference evidence="4" key="1">
    <citation type="submission" date="2023-07" db="EMBL/GenBank/DDBJ databases">
        <title>Whole genome shotgun sequence of Streptomyces spororaveus NBRC 15456.</title>
        <authorList>
            <person name="Komaki H."/>
            <person name="Tamura T."/>
        </authorList>
    </citation>
    <scope>NUCLEOTIDE SEQUENCE [LARGE SCALE GENOMIC DNA]</scope>
    <source>
        <strain evidence="4">NBRC 15456</strain>
    </source>
</reference>
<keyword evidence="4" id="KW-1185">Reference proteome</keyword>
<evidence type="ECO:0000313" key="3">
    <source>
        <dbReference type="EMBL" id="GHI75988.1"/>
    </source>
</evidence>
<evidence type="ECO:0000313" key="4">
    <source>
        <dbReference type="Proteomes" id="UP000608522"/>
    </source>
</evidence>
<evidence type="ECO:0000256" key="2">
    <source>
        <dbReference type="SAM" id="MobiDB-lite"/>
    </source>
</evidence>
<name>A0ABQ3T6G1_9ACTN</name>
<proteinExistence type="predicted"/>
<evidence type="ECO:0000256" key="1">
    <source>
        <dbReference type="SAM" id="Coils"/>
    </source>
</evidence>
<comment type="caution">
    <text evidence="3">The sequence shown here is derived from an EMBL/GenBank/DDBJ whole genome shotgun (WGS) entry which is preliminary data.</text>
</comment>
<dbReference type="Proteomes" id="UP000608522">
    <property type="component" value="Unassembled WGS sequence"/>
</dbReference>
<protein>
    <submittedName>
        <fullName evidence="3">Uncharacterized protein</fullName>
    </submittedName>
</protein>
<sequence>MNTPMTGAHEITPDPASGQDASAPVPMAAAIAQTVGAVLAQSAALTAPSTTVDADEIRAITDAMIRLLIGVPCRSDGQLTVKSLAAEAGLRRNKLTHKHTGLRDLFYALVRAQDVRPKIADSLKADNDTLRKQVSRLRADRDAQAAQTAQLVRVIQVLELENLQLRESADSTGVIRVLAPRGH</sequence>
<keyword evidence="1" id="KW-0175">Coiled coil</keyword>
<accession>A0ABQ3T6G1</accession>
<gene>
    <name evidence="3" type="ORF">Sspor_15490</name>
</gene>
<feature type="region of interest" description="Disordered" evidence="2">
    <location>
        <begin position="1"/>
        <end position="23"/>
    </location>
</feature>
<dbReference type="EMBL" id="BNED01000005">
    <property type="protein sequence ID" value="GHI75988.1"/>
    <property type="molecule type" value="Genomic_DNA"/>
</dbReference>
<feature type="coiled-coil region" evidence="1">
    <location>
        <begin position="120"/>
        <end position="147"/>
    </location>
</feature>
<organism evidence="3 4">
    <name type="scientific">Streptomyces spororaveus</name>
    <dbReference type="NCBI Taxonomy" id="284039"/>
    <lineage>
        <taxon>Bacteria</taxon>
        <taxon>Bacillati</taxon>
        <taxon>Actinomycetota</taxon>
        <taxon>Actinomycetes</taxon>
        <taxon>Kitasatosporales</taxon>
        <taxon>Streptomycetaceae</taxon>
        <taxon>Streptomyces</taxon>
    </lineage>
</organism>